<dbReference type="RefSeq" id="WP_003332805.1">
    <property type="nucleotide sequence ID" value="NZ_JJRY01000001.1"/>
</dbReference>
<accession>A0A072NQU8</accession>
<sequence length="87" mass="10084">MEGSKMLNEKLREVINKWDPLGLGPGAYEVEVVDIIQAVHEIDDLKYLAKRIQFIYEFSFEESIPLPECQKVARRMLLLKETSPYAV</sequence>
<dbReference type="SUPFAM" id="SSF116922">
    <property type="entry name" value="YugE-like"/>
    <property type="match status" value="1"/>
</dbReference>
<dbReference type="AlphaFoldDB" id="A0A072NQU8"/>
<reference evidence="1 2" key="1">
    <citation type="submission" date="2014-04" db="EMBL/GenBank/DDBJ databases">
        <title>Draft genome sequence of Bacillus azotoformans MEV2011, a (co-) denitrifying strain unable to grow in the presence of oxygen.</title>
        <authorList>
            <person name="Nielsen M."/>
            <person name="Schreiber L."/>
            <person name="Finster K."/>
            <person name="Schramm A."/>
        </authorList>
    </citation>
    <scope>NUCLEOTIDE SEQUENCE [LARGE SCALE GENOMIC DNA]</scope>
    <source>
        <strain evidence="1 2">MEV2011</strain>
    </source>
</reference>
<evidence type="ECO:0000313" key="2">
    <source>
        <dbReference type="Proteomes" id="UP000027936"/>
    </source>
</evidence>
<organism evidence="1 2">
    <name type="scientific">Schinkia azotoformans MEV2011</name>
    <dbReference type="NCBI Taxonomy" id="1348973"/>
    <lineage>
        <taxon>Bacteria</taxon>
        <taxon>Bacillati</taxon>
        <taxon>Bacillota</taxon>
        <taxon>Bacilli</taxon>
        <taxon>Bacillales</taxon>
        <taxon>Bacillaceae</taxon>
        <taxon>Calidifontibacillus/Schinkia group</taxon>
        <taxon>Schinkia</taxon>
    </lineage>
</organism>
<name>A0A072NQU8_SCHAZ</name>
<dbReference type="EMBL" id="JJRY01000001">
    <property type="protein sequence ID" value="KEF40049.1"/>
    <property type="molecule type" value="Genomic_DNA"/>
</dbReference>
<protein>
    <recommendedName>
        <fullName evidence="3">DUF1871 domain-containing protein</fullName>
    </recommendedName>
</protein>
<proteinExistence type="predicted"/>
<dbReference type="OrthoDB" id="2353632at2"/>
<gene>
    <name evidence="1" type="ORF">M670_00061</name>
</gene>
<dbReference type="Gene3D" id="1.10.340.20">
    <property type="entry name" value="Apc36109-like domain"/>
    <property type="match status" value="1"/>
</dbReference>
<evidence type="ECO:0008006" key="3">
    <source>
        <dbReference type="Google" id="ProtNLM"/>
    </source>
</evidence>
<dbReference type="Pfam" id="PF08958">
    <property type="entry name" value="DUF1871"/>
    <property type="match status" value="1"/>
</dbReference>
<comment type="caution">
    <text evidence="1">The sequence shown here is derived from an EMBL/GenBank/DDBJ whole genome shotgun (WGS) entry which is preliminary data.</text>
</comment>
<evidence type="ECO:0000313" key="1">
    <source>
        <dbReference type="EMBL" id="KEF40049.1"/>
    </source>
</evidence>
<dbReference type="PATRIC" id="fig|1348973.3.peg.58"/>
<dbReference type="InterPro" id="IPR023162">
    <property type="entry name" value="Apc36109-like_dom_sf"/>
</dbReference>
<dbReference type="Proteomes" id="UP000027936">
    <property type="component" value="Unassembled WGS sequence"/>
</dbReference>
<dbReference type="InterPro" id="IPR015053">
    <property type="entry name" value="DUF1871"/>
</dbReference>